<dbReference type="EMBL" id="LAZR01042111">
    <property type="protein sequence ID" value="KKL10312.1"/>
    <property type="molecule type" value="Genomic_DNA"/>
</dbReference>
<feature type="transmembrane region" description="Helical" evidence="1">
    <location>
        <begin position="6"/>
        <end position="23"/>
    </location>
</feature>
<keyword evidence="1" id="KW-0812">Transmembrane</keyword>
<dbReference type="AlphaFoldDB" id="A0A0F9B956"/>
<feature type="transmembrane region" description="Helical" evidence="1">
    <location>
        <begin position="32"/>
        <end position="51"/>
    </location>
</feature>
<evidence type="ECO:0000313" key="2">
    <source>
        <dbReference type="EMBL" id="KKL10312.1"/>
    </source>
</evidence>
<comment type="caution">
    <text evidence="2">The sequence shown here is derived from an EMBL/GenBank/DDBJ whole genome shotgun (WGS) entry which is preliminary data.</text>
</comment>
<proteinExistence type="predicted"/>
<feature type="transmembrane region" description="Helical" evidence="1">
    <location>
        <begin position="57"/>
        <end position="73"/>
    </location>
</feature>
<sequence>MSPDLLTATGQVVLALLAWLMLLQRDTYIHPLISMLTVMALVTVAVGLFLLSAPMSGAVVLVCACAWLGVALFRSEEPMQIIGE</sequence>
<protein>
    <submittedName>
        <fullName evidence="2">Uncharacterized protein</fullName>
    </submittedName>
</protein>
<reference evidence="2" key="1">
    <citation type="journal article" date="2015" name="Nature">
        <title>Complex archaea that bridge the gap between prokaryotes and eukaryotes.</title>
        <authorList>
            <person name="Spang A."/>
            <person name="Saw J.H."/>
            <person name="Jorgensen S.L."/>
            <person name="Zaremba-Niedzwiedzka K."/>
            <person name="Martijn J."/>
            <person name="Lind A.E."/>
            <person name="van Eijk R."/>
            <person name="Schleper C."/>
            <person name="Guy L."/>
            <person name="Ettema T.J."/>
        </authorList>
    </citation>
    <scope>NUCLEOTIDE SEQUENCE</scope>
</reference>
<gene>
    <name evidence="2" type="ORF">LCGC14_2557100</name>
</gene>
<organism evidence="2">
    <name type="scientific">marine sediment metagenome</name>
    <dbReference type="NCBI Taxonomy" id="412755"/>
    <lineage>
        <taxon>unclassified sequences</taxon>
        <taxon>metagenomes</taxon>
        <taxon>ecological metagenomes</taxon>
    </lineage>
</organism>
<accession>A0A0F9B956</accession>
<keyword evidence="1" id="KW-0472">Membrane</keyword>
<evidence type="ECO:0000256" key="1">
    <source>
        <dbReference type="SAM" id="Phobius"/>
    </source>
</evidence>
<name>A0A0F9B956_9ZZZZ</name>
<keyword evidence="1" id="KW-1133">Transmembrane helix</keyword>